<dbReference type="HOGENOM" id="CLU_105864_3_0_5"/>
<dbReference type="Pfam" id="PF18856">
    <property type="entry name" value="baeRF_family12"/>
    <property type="match status" value="1"/>
</dbReference>
<feature type="region of interest" description="Disordered" evidence="1">
    <location>
        <begin position="38"/>
        <end position="65"/>
    </location>
</feature>
<sequence length="156" mass="16585">MDIPKGTTVAVADGERLNLFRNSGDEANPTLPASVVEDVANENKGSGARHQSSSANPDNSQIEEDSFAAGTAELLNRKVLGGQIANLTIIAAPRTLGELRKHYHQKLSDVLIGEIAKDLTGHGPGEGSCQRLGRIIDRNSNLHRARAMIVFAPAPN</sequence>
<evidence type="ECO:0000313" key="3">
    <source>
        <dbReference type="Proteomes" id="UP000000552"/>
    </source>
</evidence>
<organism evidence="2 3">
    <name type="scientific">Mesorhizobium japonicum (strain LMG 29417 / CECT 9101 / MAFF 303099)</name>
    <name type="common">Mesorhizobium loti (strain MAFF 303099)</name>
    <dbReference type="NCBI Taxonomy" id="266835"/>
    <lineage>
        <taxon>Bacteria</taxon>
        <taxon>Pseudomonadati</taxon>
        <taxon>Pseudomonadota</taxon>
        <taxon>Alphaproteobacteria</taxon>
        <taxon>Hyphomicrobiales</taxon>
        <taxon>Phyllobacteriaceae</taxon>
        <taxon>Mesorhizobium</taxon>
    </lineage>
</organism>
<reference evidence="2 3" key="1">
    <citation type="journal article" date="2000" name="DNA Res.">
        <title>Complete genome structure of the nitrogen-fixing symbiotic bacterium Mesorhizobium loti.</title>
        <authorList>
            <person name="Kaneko T."/>
            <person name="Nakamura Y."/>
            <person name="Sato S."/>
            <person name="Asamizu E."/>
            <person name="Kato T."/>
            <person name="Sasamoto S."/>
            <person name="Watanabe A."/>
            <person name="Idesawa K."/>
            <person name="Ishikawa A."/>
            <person name="Kawashima K."/>
            <person name="Kimura T."/>
            <person name="Kishida Y."/>
            <person name="Kiyokawa C."/>
            <person name="Kohara M."/>
            <person name="Matsumoto M."/>
            <person name="Matsuno A."/>
            <person name="Mochizuki Y."/>
            <person name="Nakayama S."/>
            <person name="Nakazaki N."/>
            <person name="Shimpo S."/>
            <person name="Sugimoto M."/>
            <person name="Takeuchi C."/>
            <person name="Yamada M."/>
            <person name="Tabata S."/>
        </authorList>
    </citation>
    <scope>NUCLEOTIDE SEQUENCE [LARGE SCALE GENOMIC DNA]</scope>
    <source>
        <strain evidence="3">LMG 29417 / CECT 9101 / MAFF 303099</strain>
        <plasmid evidence="2 3">pMLb</plasmid>
    </source>
</reference>
<proteinExistence type="predicted"/>
<evidence type="ECO:0000313" key="2">
    <source>
        <dbReference type="EMBL" id="BAB54785.1"/>
    </source>
</evidence>
<dbReference type="InterPro" id="IPR041374">
    <property type="entry name" value="BaeRF_family12"/>
</dbReference>
<dbReference type="EMBL" id="AP003017">
    <property type="protein sequence ID" value="BAB54785.1"/>
    <property type="molecule type" value="Genomic_DNA"/>
</dbReference>
<feature type="compositionally biased region" description="Polar residues" evidence="1">
    <location>
        <begin position="49"/>
        <end position="60"/>
    </location>
</feature>
<dbReference type="eggNOG" id="COG5622">
    <property type="taxonomic scope" value="Bacteria"/>
</dbReference>
<evidence type="ECO:0000256" key="1">
    <source>
        <dbReference type="SAM" id="MobiDB-lite"/>
    </source>
</evidence>
<dbReference type="RefSeq" id="WP_010916191.1">
    <property type="nucleotide sequence ID" value="NC_002682.1"/>
</dbReference>
<keyword evidence="2" id="KW-0614">Plasmid</keyword>
<geneLocation type="plasmid" evidence="2 3">
    <name>pMLb</name>
</geneLocation>
<dbReference type="AlphaFoldDB" id="Q98P70"/>
<accession>Q98P70</accession>
<name>Q98P70_RHILO</name>
<dbReference type="KEGG" id="mlo:mll9589"/>
<gene>
    <name evidence="2" type="ordered locus">mll9589</name>
</gene>
<protein>
    <submittedName>
        <fullName evidence="2">AtsE</fullName>
    </submittedName>
</protein>
<dbReference type="Proteomes" id="UP000000552">
    <property type="component" value="Plasmid pMLb"/>
</dbReference>